<feature type="transmembrane region" description="Helical" evidence="8">
    <location>
        <begin position="350"/>
        <end position="373"/>
    </location>
</feature>
<evidence type="ECO:0000259" key="10">
    <source>
        <dbReference type="Pfam" id="PF13453"/>
    </source>
</evidence>
<dbReference type="EC" id="3.4.21.105" evidence="11"/>
<feature type="transmembrane region" description="Helical" evidence="8">
    <location>
        <begin position="429"/>
        <end position="447"/>
    </location>
</feature>
<dbReference type="Proteomes" id="UP001164459">
    <property type="component" value="Chromosome"/>
</dbReference>
<dbReference type="EMBL" id="CP114040">
    <property type="protein sequence ID" value="WAS92244.1"/>
    <property type="molecule type" value="Genomic_DNA"/>
</dbReference>
<evidence type="ECO:0000256" key="4">
    <source>
        <dbReference type="ARBA" id="ARBA00022801"/>
    </source>
</evidence>
<reference evidence="11" key="1">
    <citation type="submission" date="2022-11" db="EMBL/GenBank/DDBJ databases">
        <title>Minimal conservation of predation-associated metabolite biosynthetic gene clusters underscores biosynthetic potential of Myxococcota including descriptions for ten novel species: Archangium lansinium sp. nov., Myxococcus landrumus sp. nov., Nannocystis bai.</title>
        <authorList>
            <person name="Ahearne A."/>
            <person name="Stevens C."/>
            <person name="Dowd S."/>
        </authorList>
    </citation>
    <scope>NUCLEOTIDE SEQUENCE</scope>
    <source>
        <strain evidence="11">Fl3</strain>
    </source>
</reference>
<feature type="transmembrane region" description="Helical" evidence="8">
    <location>
        <begin position="516"/>
        <end position="536"/>
    </location>
</feature>
<dbReference type="GO" id="GO:0008233">
    <property type="term" value="F:peptidase activity"/>
    <property type="evidence" value="ECO:0007669"/>
    <property type="project" value="UniProtKB-KW"/>
</dbReference>
<name>A0ABY7GZN9_9BACT</name>
<dbReference type="InterPro" id="IPR022764">
    <property type="entry name" value="Peptidase_S54_rhomboid_dom"/>
</dbReference>
<comment type="similarity">
    <text evidence="2">Belongs to the peptidase S54 family.</text>
</comment>
<dbReference type="RefSeq" id="WP_269034593.1">
    <property type="nucleotide sequence ID" value="NZ_CP114040.1"/>
</dbReference>
<dbReference type="SMART" id="SM01160">
    <property type="entry name" value="DUF1751"/>
    <property type="match status" value="1"/>
</dbReference>
<accession>A0ABY7GZN9</accession>
<evidence type="ECO:0000256" key="3">
    <source>
        <dbReference type="ARBA" id="ARBA00022692"/>
    </source>
</evidence>
<evidence type="ECO:0000313" key="11">
    <source>
        <dbReference type="EMBL" id="WAS92244.1"/>
    </source>
</evidence>
<dbReference type="InterPro" id="IPR027392">
    <property type="entry name" value="TF_Znf"/>
</dbReference>
<dbReference type="Gene3D" id="1.20.1540.10">
    <property type="entry name" value="Rhomboid-like"/>
    <property type="match status" value="1"/>
</dbReference>
<keyword evidence="4 11" id="KW-0378">Hydrolase</keyword>
<evidence type="ECO:0000256" key="1">
    <source>
        <dbReference type="ARBA" id="ARBA00004141"/>
    </source>
</evidence>
<evidence type="ECO:0000256" key="6">
    <source>
        <dbReference type="ARBA" id="ARBA00023136"/>
    </source>
</evidence>
<dbReference type="GO" id="GO:0006508">
    <property type="term" value="P:proteolysis"/>
    <property type="evidence" value="ECO:0007669"/>
    <property type="project" value="UniProtKB-KW"/>
</dbReference>
<dbReference type="InterPro" id="IPR050925">
    <property type="entry name" value="Rhomboid_protease_S54"/>
</dbReference>
<dbReference type="SUPFAM" id="SSF144091">
    <property type="entry name" value="Rhomboid-like"/>
    <property type="match status" value="1"/>
</dbReference>
<proteinExistence type="inferred from homology"/>
<dbReference type="PANTHER" id="PTHR43731:SF14">
    <property type="entry name" value="PRESENILIN-ASSOCIATED RHOMBOID-LIKE PROTEIN, MITOCHONDRIAL"/>
    <property type="match status" value="1"/>
</dbReference>
<feature type="compositionally biased region" description="Low complexity" evidence="7">
    <location>
        <begin position="101"/>
        <end position="129"/>
    </location>
</feature>
<dbReference type="InterPro" id="IPR035952">
    <property type="entry name" value="Rhomboid-like_sf"/>
</dbReference>
<evidence type="ECO:0000313" key="12">
    <source>
        <dbReference type="Proteomes" id="UP001164459"/>
    </source>
</evidence>
<evidence type="ECO:0000256" key="8">
    <source>
        <dbReference type="SAM" id="Phobius"/>
    </source>
</evidence>
<sequence>MGQPEPNAFAATIRVELETSAQDPQGPGASAATIRVALGAGSQGQQGPGASAIDMSLATCPKGQTRPGVSASDMSPRTGTKGRVGASASNMSLRTGSKGQAARGASTAPAAPAAARPARPPDLLAPHLPQEAAPKTPPPDLLAPHLPAATRPPSLRPPDLLAPHLPRETGPKEQAAAAPGLAPLSAQCPACSLHALVAVHLRRQAAGGRWRQLGARERPVPGDLTLDTCPICFGVWLDQGELDQLGDADVDPAFLKTMVGRSAGRMCPRGHGFMNEHLLPGMLKTPVDRCPRCRGLWLDGDERHALARSSTPSGQEAPAVQLAKRGVIWAAQVLTQLPIEVDNPRRGIPWVVLGLGALLLGCYVASVLGLVYAREYALVAGEVVRRPLHLYTVLTHAFFHADWFHLLFNLYFLYVFGRNVEHVFGRRRFLILYFGAGLFGGLLQLLLTSATGTPVIGASGAIAGVCGAYLVIFPRARLLQTLPLVYVQLKIPAWVYLGAWIGFQAVMAATSEAPQFAWYAHLGGFALGAALAPPVLRSVSREVGEAVRVKSAAAIFGKVPRRRGPPIVVQPVRRST</sequence>
<feature type="compositionally biased region" description="Polar residues" evidence="7">
    <location>
        <begin position="87"/>
        <end position="98"/>
    </location>
</feature>
<feature type="transmembrane region" description="Helical" evidence="8">
    <location>
        <begin position="453"/>
        <end position="472"/>
    </location>
</feature>
<dbReference type="PANTHER" id="PTHR43731">
    <property type="entry name" value="RHOMBOID PROTEASE"/>
    <property type="match status" value="1"/>
</dbReference>
<feature type="transmembrane region" description="Helical" evidence="8">
    <location>
        <begin position="393"/>
        <end position="417"/>
    </location>
</feature>
<keyword evidence="6 8" id="KW-0472">Membrane</keyword>
<dbReference type="Pfam" id="PF01694">
    <property type="entry name" value="Rhomboid"/>
    <property type="match status" value="1"/>
</dbReference>
<feature type="domain" description="Transcription factor zinc-finger" evidence="10">
    <location>
        <begin position="222"/>
        <end position="246"/>
    </location>
</feature>
<keyword evidence="3 8" id="KW-0812">Transmembrane</keyword>
<keyword evidence="12" id="KW-1185">Reference proteome</keyword>
<feature type="transmembrane region" description="Helical" evidence="8">
    <location>
        <begin position="493"/>
        <end position="510"/>
    </location>
</feature>
<gene>
    <name evidence="11" type="ORF">O0S08_39185</name>
</gene>
<feature type="region of interest" description="Disordered" evidence="7">
    <location>
        <begin position="40"/>
        <end position="178"/>
    </location>
</feature>
<feature type="domain" description="Peptidase S54 rhomboid" evidence="9">
    <location>
        <begin position="389"/>
        <end position="536"/>
    </location>
</feature>
<evidence type="ECO:0000259" key="9">
    <source>
        <dbReference type="Pfam" id="PF01694"/>
    </source>
</evidence>
<keyword evidence="5 8" id="KW-1133">Transmembrane helix</keyword>
<evidence type="ECO:0000256" key="7">
    <source>
        <dbReference type="SAM" id="MobiDB-lite"/>
    </source>
</evidence>
<evidence type="ECO:0000256" key="2">
    <source>
        <dbReference type="ARBA" id="ARBA00009045"/>
    </source>
</evidence>
<evidence type="ECO:0000256" key="5">
    <source>
        <dbReference type="ARBA" id="ARBA00022989"/>
    </source>
</evidence>
<organism evidence="11 12">
    <name type="scientific">Nannocystis punicea</name>
    <dbReference type="NCBI Taxonomy" id="2995304"/>
    <lineage>
        <taxon>Bacteria</taxon>
        <taxon>Pseudomonadati</taxon>
        <taxon>Myxococcota</taxon>
        <taxon>Polyangia</taxon>
        <taxon>Nannocystales</taxon>
        <taxon>Nannocystaceae</taxon>
        <taxon>Nannocystis</taxon>
    </lineage>
</organism>
<dbReference type="Pfam" id="PF13453">
    <property type="entry name" value="Zn_ribbon_TFIIB"/>
    <property type="match status" value="1"/>
</dbReference>
<comment type="subcellular location">
    <subcellularLocation>
        <location evidence="1">Membrane</location>
        <topology evidence="1">Multi-pass membrane protein</topology>
    </subcellularLocation>
</comment>
<protein>
    <submittedName>
        <fullName evidence="11">Rhomboid family intramembrane serine protease</fullName>
        <ecNumber evidence="11">3.4.21.105</ecNumber>
    </submittedName>
</protein>
<keyword evidence="11" id="KW-0645">Protease</keyword>